<evidence type="ECO:0000313" key="4">
    <source>
        <dbReference type="Proteomes" id="UP000001068"/>
    </source>
</evidence>
<evidence type="ECO:0000256" key="1">
    <source>
        <dbReference type="ARBA" id="ARBA00022741"/>
    </source>
</evidence>
<feature type="domain" description="OBG-type G" evidence="2">
    <location>
        <begin position="162"/>
        <end position="331"/>
    </location>
</feature>
<dbReference type="EMBL" id="CP002363">
    <property type="protein sequence ID" value="ADV65566.1"/>
    <property type="molecule type" value="Genomic_DNA"/>
</dbReference>
<dbReference type="PRINTS" id="PR00326">
    <property type="entry name" value="GTP1OBG"/>
</dbReference>
<dbReference type="GO" id="GO:0005525">
    <property type="term" value="F:GTP binding"/>
    <property type="evidence" value="ECO:0007669"/>
    <property type="project" value="InterPro"/>
</dbReference>
<gene>
    <name evidence="3" type="ordered locus">Desmu_1270</name>
</gene>
<evidence type="ECO:0000259" key="2">
    <source>
        <dbReference type="PROSITE" id="PS51710"/>
    </source>
</evidence>
<protein>
    <submittedName>
        <fullName evidence="3">Small GTP-binding protein</fullName>
    </submittedName>
</protein>
<dbReference type="PANTHER" id="PTHR45759">
    <property type="entry name" value="NUCLEOLAR GTP-BINDING PROTEIN 1"/>
    <property type="match status" value="1"/>
</dbReference>
<dbReference type="InterPro" id="IPR031167">
    <property type="entry name" value="G_OBG"/>
</dbReference>
<reference evidence="4" key="1">
    <citation type="submission" date="2010-11" db="EMBL/GenBank/DDBJ databases">
        <title>The complete genome of Desulfurococcus mucosus DSM 2162.</title>
        <authorList>
            <consortium name="US DOE Joint Genome Institute (JGI-PGF)"/>
            <person name="Lucas S."/>
            <person name="Copeland A."/>
            <person name="Lapidus A."/>
            <person name="Bruce D."/>
            <person name="Goodwin L."/>
            <person name="Pitluck S."/>
            <person name="Kyrpides N."/>
            <person name="Mavromatis K."/>
            <person name="Pagani I."/>
            <person name="Ivanova N."/>
            <person name="Ovchinnikova G."/>
            <person name="Chertkov O."/>
            <person name="Held B."/>
            <person name="Brettin T."/>
            <person name="Detter J.C."/>
            <person name="Tapia R."/>
            <person name="Han C."/>
            <person name="Land M."/>
            <person name="Hauser L."/>
            <person name="Markowitz V."/>
            <person name="Cheng J.-F."/>
            <person name="Hugenholtz P."/>
            <person name="Woyke T."/>
            <person name="Wu D."/>
            <person name="Wirth R."/>
            <person name="Bilek Y."/>
            <person name="Hader T."/>
            <person name="Klenk H.-P."/>
            <person name="Eisen J.A."/>
        </authorList>
    </citation>
    <scope>NUCLEOTIDE SEQUENCE [LARGE SCALE GENOMIC DNA]</scope>
    <source>
        <strain evidence="4">ATCC 35584 / DSM 2162 / JCM 9187 / O7/1</strain>
    </source>
</reference>
<evidence type="ECO:0000313" key="3">
    <source>
        <dbReference type="EMBL" id="ADV65566.1"/>
    </source>
</evidence>
<keyword evidence="1" id="KW-0547">Nucleotide-binding</keyword>
<keyword evidence="4" id="KW-1185">Reference proteome</keyword>
<dbReference type="eggNOG" id="arCOG00352">
    <property type="taxonomic scope" value="Archaea"/>
</dbReference>
<dbReference type="STRING" id="765177.Desmu_1270"/>
<dbReference type="Proteomes" id="UP000001068">
    <property type="component" value="Chromosome"/>
</dbReference>
<sequence>MRERTGDPGILGRLHVKTHGELLGLVDARLRALGVRGSSGEGLLLSGLEAVYSTVSRELEVLVEVAELVEGLPLFFRELYRMYVGEEPADTARGFRRLLRIARRIYLEHRDAIRRPGGSPREAFRSGVGRLLSLYKRKARVIGLVKKYVAEVSGMPDVSGDYRVVIAGVPQVGKSTLLSKLTRARPVIGSYPFTTRNIIVGHIDVDEAGRIVLIDSPGILDTPLEEKNIVEKRAVLALKHLADHLLFVIDANPSFYYSLEEQLRVLETARRLVEGKPVTLVVNKVDSLPKELVEEVVESVESKTGLKPIPVSALLGVNLDFLREELVKAFRAGSQRPL</sequence>
<dbReference type="PROSITE" id="PS51710">
    <property type="entry name" value="G_OBG"/>
    <property type="match status" value="1"/>
</dbReference>
<dbReference type="KEGG" id="dmu:Desmu_1270"/>
<dbReference type="Gene3D" id="3.40.50.300">
    <property type="entry name" value="P-loop containing nucleotide triphosphate hydrolases"/>
    <property type="match status" value="1"/>
</dbReference>
<name>E8R7A1_DESM0</name>
<proteinExistence type="predicted"/>
<dbReference type="AlphaFoldDB" id="E8R7A1"/>
<organism evidence="3 4">
    <name type="scientific">Desulfurococcus mucosus (strain ATCC 35584 / DSM 2162 / JCM 9187 / O7/1)</name>
    <dbReference type="NCBI Taxonomy" id="765177"/>
    <lineage>
        <taxon>Archaea</taxon>
        <taxon>Thermoproteota</taxon>
        <taxon>Thermoprotei</taxon>
        <taxon>Desulfurococcales</taxon>
        <taxon>Desulfurococcaceae</taxon>
        <taxon>Desulfurococcus</taxon>
    </lineage>
</organism>
<dbReference type="Pfam" id="PF01926">
    <property type="entry name" value="MMR_HSR1"/>
    <property type="match status" value="1"/>
</dbReference>
<dbReference type="GeneID" id="10153991"/>
<dbReference type="OrthoDB" id="147673at2157"/>
<dbReference type="SUPFAM" id="SSF52540">
    <property type="entry name" value="P-loop containing nucleoside triphosphate hydrolases"/>
    <property type="match status" value="1"/>
</dbReference>
<reference evidence="3 4" key="2">
    <citation type="journal article" date="2011" name="Stand. Genomic Sci.">
        <title>Complete genome sequence of Desulfurococcus mucosus type strain (O7/1).</title>
        <authorList>
            <person name="Wirth R."/>
            <person name="Chertkov O."/>
            <person name="Held B."/>
            <person name="Lapidus A."/>
            <person name="Nolan M."/>
            <person name="Lucas S."/>
            <person name="Hammon N."/>
            <person name="Deshpande S."/>
            <person name="Cheng J.F."/>
            <person name="Tapia R."/>
            <person name="Han C."/>
            <person name="Goodwin L."/>
            <person name="Pitluck S."/>
            <person name="Liolios K."/>
            <person name="Ioanna P."/>
            <person name="Ivanova N."/>
            <person name="Mavromatis K."/>
            <person name="Mikhailova N."/>
            <person name="Pati A."/>
            <person name="Chen A."/>
            <person name="Palaniappan K."/>
            <person name="Land M."/>
            <person name="Hauser L."/>
            <person name="Chang Y.J."/>
            <person name="Jeffries C.D."/>
            <person name="Bilek Y."/>
            <person name="Hader T."/>
            <person name="Rohde M."/>
            <person name="Spring S."/>
            <person name="Sikorski J."/>
            <person name="Goker M."/>
            <person name="Woyke T."/>
            <person name="Bristow J."/>
            <person name="Eisen J.A."/>
            <person name="Markowitz V."/>
            <person name="Hugenholtz P."/>
            <person name="Kyrpides N.C."/>
            <person name="Klenk H.P."/>
        </authorList>
    </citation>
    <scope>NUCLEOTIDE SEQUENCE [LARGE SCALE GENOMIC DNA]</scope>
    <source>
        <strain evidence="4">ATCC 35584 / DSM 2162 / JCM 9187 / O7/1</strain>
    </source>
</reference>
<dbReference type="RefSeq" id="WP_013562788.1">
    <property type="nucleotide sequence ID" value="NC_014961.1"/>
</dbReference>
<dbReference type="HOGENOM" id="CLU_011784_0_0_2"/>
<dbReference type="InterPro" id="IPR027417">
    <property type="entry name" value="P-loop_NTPase"/>
</dbReference>
<dbReference type="InterPro" id="IPR006073">
    <property type="entry name" value="GTP-bd"/>
</dbReference>
<dbReference type="InterPro" id="IPR005225">
    <property type="entry name" value="Small_GTP-bd"/>
</dbReference>
<accession>E8R7A1</accession>
<dbReference type="NCBIfam" id="TIGR00231">
    <property type="entry name" value="small_GTP"/>
    <property type="match status" value="1"/>
</dbReference>